<dbReference type="EMBL" id="QKZK01000013">
    <property type="protein sequence ID" value="PZX16363.1"/>
    <property type="molecule type" value="Genomic_DNA"/>
</dbReference>
<feature type="transmembrane region" description="Helical" evidence="5">
    <location>
        <begin position="317"/>
        <end position="335"/>
    </location>
</feature>
<dbReference type="InterPro" id="IPR004837">
    <property type="entry name" value="NaCa_Exmemb"/>
</dbReference>
<accession>A0A2W7N9N3</accession>
<feature type="domain" description="Sodium/calcium exchanger membrane region" evidence="6">
    <location>
        <begin position="22"/>
        <end position="170"/>
    </location>
</feature>
<gene>
    <name evidence="7" type="ORF">LX69_01857</name>
</gene>
<dbReference type="Pfam" id="PF01699">
    <property type="entry name" value="Na_Ca_ex"/>
    <property type="match status" value="2"/>
</dbReference>
<organism evidence="7 8">
    <name type="scientific">Breznakibacter xylanolyticus</name>
    <dbReference type="NCBI Taxonomy" id="990"/>
    <lineage>
        <taxon>Bacteria</taxon>
        <taxon>Pseudomonadati</taxon>
        <taxon>Bacteroidota</taxon>
        <taxon>Bacteroidia</taxon>
        <taxon>Marinilabiliales</taxon>
        <taxon>Marinilabiliaceae</taxon>
        <taxon>Breznakibacter</taxon>
    </lineage>
</organism>
<dbReference type="InterPro" id="IPR044880">
    <property type="entry name" value="NCX_ion-bd_dom_sf"/>
</dbReference>
<feature type="transmembrane region" description="Helical" evidence="5">
    <location>
        <begin position="292"/>
        <end position="311"/>
    </location>
</feature>
<dbReference type="PANTHER" id="PTHR10846">
    <property type="entry name" value="SODIUM/POTASSIUM/CALCIUM EXCHANGER"/>
    <property type="match status" value="1"/>
</dbReference>
<feature type="transmembrane region" description="Helical" evidence="5">
    <location>
        <begin position="192"/>
        <end position="215"/>
    </location>
</feature>
<evidence type="ECO:0000256" key="1">
    <source>
        <dbReference type="ARBA" id="ARBA00004141"/>
    </source>
</evidence>
<feature type="transmembrane region" description="Helical" evidence="5">
    <location>
        <begin position="87"/>
        <end position="109"/>
    </location>
</feature>
<feature type="transmembrane region" description="Helical" evidence="5">
    <location>
        <begin position="154"/>
        <end position="172"/>
    </location>
</feature>
<dbReference type="Gene3D" id="1.20.1420.30">
    <property type="entry name" value="NCX, central ion-binding region"/>
    <property type="match status" value="1"/>
</dbReference>
<feature type="transmembrane region" description="Helical" evidence="5">
    <location>
        <begin position="261"/>
        <end position="280"/>
    </location>
</feature>
<dbReference type="GO" id="GO:0005262">
    <property type="term" value="F:calcium channel activity"/>
    <property type="evidence" value="ECO:0007669"/>
    <property type="project" value="TreeGrafter"/>
</dbReference>
<evidence type="ECO:0000259" key="6">
    <source>
        <dbReference type="Pfam" id="PF01699"/>
    </source>
</evidence>
<evidence type="ECO:0000313" key="8">
    <source>
        <dbReference type="Proteomes" id="UP000249239"/>
    </source>
</evidence>
<protein>
    <submittedName>
        <fullName evidence="7">Cation:H+ antiporter</fullName>
    </submittedName>
</protein>
<dbReference type="GO" id="GO:0006874">
    <property type="term" value="P:intracellular calcium ion homeostasis"/>
    <property type="evidence" value="ECO:0007669"/>
    <property type="project" value="TreeGrafter"/>
</dbReference>
<evidence type="ECO:0000256" key="2">
    <source>
        <dbReference type="ARBA" id="ARBA00022692"/>
    </source>
</evidence>
<evidence type="ECO:0000256" key="4">
    <source>
        <dbReference type="ARBA" id="ARBA00023136"/>
    </source>
</evidence>
<keyword evidence="4 5" id="KW-0472">Membrane</keyword>
<dbReference type="PANTHER" id="PTHR10846:SF8">
    <property type="entry name" value="INNER MEMBRANE PROTEIN YRBG"/>
    <property type="match status" value="1"/>
</dbReference>
<dbReference type="GO" id="GO:0005886">
    <property type="term" value="C:plasma membrane"/>
    <property type="evidence" value="ECO:0007669"/>
    <property type="project" value="TreeGrafter"/>
</dbReference>
<dbReference type="Proteomes" id="UP000249239">
    <property type="component" value="Unassembled WGS sequence"/>
</dbReference>
<reference evidence="7 8" key="1">
    <citation type="submission" date="2018-06" db="EMBL/GenBank/DDBJ databases">
        <title>Genomic Encyclopedia of Archaeal and Bacterial Type Strains, Phase II (KMG-II): from individual species to whole genera.</title>
        <authorList>
            <person name="Goeker M."/>
        </authorList>
    </citation>
    <scope>NUCLEOTIDE SEQUENCE [LARGE SCALE GENOMIC DNA]</scope>
    <source>
        <strain evidence="7 8">DSM 6779</strain>
    </source>
</reference>
<feature type="transmembrane region" description="Helical" evidence="5">
    <location>
        <begin position="21"/>
        <end position="41"/>
    </location>
</feature>
<keyword evidence="2 5" id="KW-0812">Transmembrane</keyword>
<dbReference type="AlphaFoldDB" id="A0A2W7N9N3"/>
<keyword evidence="8" id="KW-1185">Reference proteome</keyword>
<sequence>MQTLHLNRRIYICRKRQKKMLYTLLLIAGFAALIYGAHLMIESASSLARRMNIPNIVIGLTIVAFGTSAPELIVNVFAAVNKNPEMVMGNVTGSNIFNILAILGIAALYNPLMVNRQTTWIEIPLALLAAVVMLVMASDVFLDQSATMVISRSEGIVLLMFFMIFLAYNISLSVKGGNEDEVPSKDYTIAKALMFLALGLGLLIAGGRAIVYSAVELARLAGMSERVIAITIVSIGTSLPELAASVVAARKGNVDLAIGNVVGSCIFNTFLILGASATIFPVSITPAANLDLMINIVASILLFAFLFTGKGRQIDRWEGLVFLSLYVGYISWLLMA</sequence>
<feature type="transmembrane region" description="Helical" evidence="5">
    <location>
        <begin position="53"/>
        <end position="80"/>
    </location>
</feature>
<proteinExistence type="predicted"/>
<feature type="domain" description="Sodium/calcium exchanger membrane region" evidence="6">
    <location>
        <begin position="192"/>
        <end position="334"/>
    </location>
</feature>
<comment type="caution">
    <text evidence="7">The sequence shown here is derived from an EMBL/GenBank/DDBJ whole genome shotgun (WGS) entry which is preliminary data.</text>
</comment>
<name>A0A2W7N9N3_9BACT</name>
<dbReference type="NCBIfam" id="TIGR00367">
    <property type="entry name" value="calcium/sodium antiporter"/>
    <property type="match status" value="1"/>
</dbReference>
<evidence type="ECO:0000313" key="7">
    <source>
        <dbReference type="EMBL" id="PZX16363.1"/>
    </source>
</evidence>
<keyword evidence="3 5" id="KW-1133">Transmembrane helix</keyword>
<feature type="transmembrane region" description="Helical" evidence="5">
    <location>
        <begin position="121"/>
        <end position="142"/>
    </location>
</feature>
<dbReference type="InterPro" id="IPR004481">
    <property type="entry name" value="K/Na/Ca-exchanger"/>
</dbReference>
<evidence type="ECO:0000256" key="3">
    <source>
        <dbReference type="ARBA" id="ARBA00022989"/>
    </source>
</evidence>
<evidence type="ECO:0000256" key="5">
    <source>
        <dbReference type="SAM" id="Phobius"/>
    </source>
</evidence>
<comment type="subcellular location">
    <subcellularLocation>
        <location evidence="1">Membrane</location>
        <topology evidence="1">Multi-pass membrane protein</topology>
    </subcellularLocation>
</comment>
<dbReference type="GO" id="GO:0008273">
    <property type="term" value="F:calcium, potassium:sodium antiporter activity"/>
    <property type="evidence" value="ECO:0007669"/>
    <property type="project" value="TreeGrafter"/>
</dbReference>